<dbReference type="RefSeq" id="WP_128890623.1">
    <property type="nucleotide sequence ID" value="NZ_BMCX01000002.1"/>
</dbReference>
<reference evidence="1 2" key="1">
    <citation type="submission" date="2019-01" db="EMBL/GenBank/DDBJ databases">
        <authorList>
            <person name="Ruckert C."/>
            <person name="Busche T."/>
            <person name="Kalinowski J."/>
        </authorList>
    </citation>
    <scope>NUCLEOTIDE SEQUENCE [LARGE SCALE GENOMIC DNA]</scope>
    <source>
        <strain evidence="1 2">136/3</strain>
    </source>
</reference>
<dbReference type="EMBL" id="CP035299">
    <property type="protein sequence ID" value="QAU53316.1"/>
    <property type="molecule type" value="Genomic_DNA"/>
</dbReference>
<dbReference type="AlphaFoldDB" id="A0A410WBJ7"/>
<dbReference type="OrthoDB" id="4419197at2"/>
<keyword evidence="2" id="KW-1185">Reference proteome</keyword>
<dbReference type="NCBIfam" id="NF009318">
    <property type="entry name" value="PRK12674.2-3"/>
    <property type="match status" value="1"/>
</dbReference>
<accession>A0A410WBJ7</accession>
<dbReference type="InterPro" id="IPR005133">
    <property type="entry name" value="PhaG_MnhG_YufB"/>
</dbReference>
<protein>
    <submittedName>
        <fullName evidence="1">Putative monovalent cation/H+ antiporter subunit G</fullName>
    </submittedName>
</protein>
<dbReference type="Pfam" id="PF03334">
    <property type="entry name" value="PhaG_MnhG_YufB"/>
    <property type="match status" value="1"/>
</dbReference>
<evidence type="ECO:0000313" key="1">
    <source>
        <dbReference type="EMBL" id="QAU53316.1"/>
    </source>
</evidence>
<dbReference type="GO" id="GO:0098662">
    <property type="term" value="P:inorganic cation transmembrane transport"/>
    <property type="evidence" value="ECO:0007669"/>
    <property type="project" value="InterPro"/>
</dbReference>
<evidence type="ECO:0000313" key="2">
    <source>
        <dbReference type="Proteomes" id="UP000288929"/>
    </source>
</evidence>
<proteinExistence type="predicted"/>
<dbReference type="KEGG" id="cpeg:CPELA_10335"/>
<dbReference type="GO" id="GO:0015297">
    <property type="term" value="F:antiporter activity"/>
    <property type="evidence" value="ECO:0007669"/>
    <property type="project" value="InterPro"/>
</dbReference>
<sequence>MFDIIAAAIVIIACIVIALTTLAVWRGKDPLTRANVLSTNTSLALPLLIIAKLIHDIGAGTFLISDLVVAALAITGLLVVLAIGSFVMGRALYEVAREDAERE</sequence>
<dbReference type="Proteomes" id="UP000288929">
    <property type="component" value="Chromosome"/>
</dbReference>
<name>A0A410WBJ7_9CORY</name>
<organism evidence="1 2">
    <name type="scientific">Corynebacterium pelargi</name>
    <dbReference type="NCBI Taxonomy" id="1471400"/>
    <lineage>
        <taxon>Bacteria</taxon>
        <taxon>Bacillati</taxon>
        <taxon>Actinomycetota</taxon>
        <taxon>Actinomycetes</taxon>
        <taxon>Mycobacteriales</taxon>
        <taxon>Corynebacteriaceae</taxon>
        <taxon>Corynebacterium</taxon>
    </lineage>
</organism>
<gene>
    <name evidence="1" type="ORF">CPELA_10335</name>
</gene>